<protein>
    <submittedName>
        <fullName evidence="4">Glycosyltransferase family 4 protein</fullName>
    </submittedName>
</protein>
<evidence type="ECO:0000259" key="3">
    <source>
        <dbReference type="Pfam" id="PF00534"/>
    </source>
</evidence>
<dbReference type="PANTHER" id="PTHR12526">
    <property type="entry name" value="GLYCOSYLTRANSFERASE"/>
    <property type="match status" value="1"/>
</dbReference>
<reference evidence="5" key="1">
    <citation type="journal article" date="2019" name="Int. J. Syst. Evol. Microbiol.">
        <title>The Global Catalogue of Microorganisms (GCM) 10K type strain sequencing project: providing services to taxonomists for standard genome sequencing and annotation.</title>
        <authorList>
            <consortium name="The Broad Institute Genomics Platform"/>
            <consortium name="The Broad Institute Genome Sequencing Center for Infectious Disease"/>
            <person name="Wu L."/>
            <person name="Ma J."/>
        </authorList>
    </citation>
    <scope>NUCLEOTIDE SEQUENCE [LARGE SCALE GENOMIC DNA]</scope>
    <source>
        <strain evidence="5">JCM 17214</strain>
    </source>
</reference>
<evidence type="ECO:0000313" key="5">
    <source>
        <dbReference type="Proteomes" id="UP001499909"/>
    </source>
</evidence>
<keyword evidence="1" id="KW-0328">Glycosyltransferase</keyword>
<dbReference type="Pfam" id="PF00534">
    <property type="entry name" value="Glycos_transf_1"/>
    <property type="match status" value="1"/>
</dbReference>
<dbReference type="PANTHER" id="PTHR12526:SF629">
    <property type="entry name" value="TEICHURONIC ACID BIOSYNTHESIS GLYCOSYLTRANSFERASE TUAH-RELATED"/>
    <property type="match status" value="1"/>
</dbReference>
<dbReference type="InterPro" id="IPR001296">
    <property type="entry name" value="Glyco_trans_1"/>
</dbReference>
<organism evidence="4 5">
    <name type="scientific">Hymenobacter algoricola</name>
    <dbReference type="NCBI Taxonomy" id="486267"/>
    <lineage>
        <taxon>Bacteria</taxon>
        <taxon>Pseudomonadati</taxon>
        <taxon>Bacteroidota</taxon>
        <taxon>Cytophagia</taxon>
        <taxon>Cytophagales</taxon>
        <taxon>Hymenobacteraceae</taxon>
        <taxon>Hymenobacter</taxon>
    </lineage>
</organism>
<accession>A0ABP7MGD0</accession>
<sequence length="357" mass="40697">MHRPDRSPSQRFRFEQYLDYLRQHGFECEYSHLISPEDDKVLYSPGNYVGKLSIFVKSSLKRLGNAVNAGKYDIIFIQREAFMTGTTFFEKLFANSRAKVVFDFDDSIWLQNVSAGNKMLSFLKNADKTKDIIKVSDMIFAGNEYLANYARQFNGNVRIVPTTIDTDEYHRMALPPRDKVCVGWSGSFTTIEHFETSLPALRKVKQLYGDKVYFKVIGDGTYRNAELDIVGLPWKKDTEIKDLSEIDVGIMPLPDTEWAKGKCGLKGLQYMALEIATIMSPVGVNSDIIQDGVNGFLADGVDEWVDKIGQLIKDKEKREEMGRQGRKTVLDQFSVLSERDHYVELFTELTTPEAVTK</sequence>
<evidence type="ECO:0000256" key="2">
    <source>
        <dbReference type="ARBA" id="ARBA00022679"/>
    </source>
</evidence>
<gene>
    <name evidence="4" type="ORF">GCM10022406_03420</name>
</gene>
<dbReference type="SUPFAM" id="SSF53756">
    <property type="entry name" value="UDP-Glycosyltransferase/glycogen phosphorylase"/>
    <property type="match status" value="1"/>
</dbReference>
<evidence type="ECO:0000256" key="1">
    <source>
        <dbReference type="ARBA" id="ARBA00022676"/>
    </source>
</evidence>
<keyword evidence="2" id="KW-0808">Transferase</keyword>
<dbReference type="Proteomes" id="UP001499909">
    <property type="component" value="Unassembled WGS sequence"/>
</dbReference>
<evidence type="ECO:0000313" key="4">
    <source>
        <dbReference type="EMBL" id="GAA3920339.1"/>
    </source>
</evidence>
<dbReference type="EMBL" id="BAABDH010000003">
    <property type="protein sequence ID" value="GAA3920339.1"/>
    <property type="molecule type" value="Genomic_DNA"/>
</dbReference>
<name>A0ABP7MGD0_9BACT</name>
<feature type="domain" description="Glycosyl transferase family 1" evidence="3">
    <location>
        <begin position="176"/>
        <end position="327"/>
    </location>
</feature>
<dbReference type="Gene3D" id="3.40.50.2000">
    <property type="entry name" value="Glycogen Phosphorylase B"/>
    <property type="match status" value="2"/>
</dbReference>
<comment type="caution">
    <text evidence="4">The sequence shown here is derived from an EMBL/GenBank/DDBJ whole genome shotgun (WGS) entry which is preliminary data.</text>
</comment>
<dbReference type="CDD" id="cd03801">
    <property type="entry name" value="GT4_PimA-like"/>
    <property type="match status" value="1"/>
</dbReference>
<keyword evidence="5" id="KW-1185">Reference proteome</keyword>
<proteinExistence type="predicted"/>